<name>A0A0D0AC08_9AGAM</name>
<evidence type="ECO:0000313" key="1">
    <source>
        <dbReference type="EMBL" id="KIK35624.1"/>
    </source>
</evidence>
<gene>
    <name evidence="1" type="ORF">CY34DRAFT_565607</name>
</gene>
<sequence>MYLKEIVSLCCIDFAVYARSQYSERRTFGPPLRPSGATSSLLFTVEEQTSVLRVRKAGSLLSNSR</sequence>
<dbReference type="AlphaFoldDB" id="A0A0D0AC08"/>
<reference evidence="2" key="2">
    <citation type="submission" date="2015-01" db="EMBL/GenBank/DDBJ databases">
        <title>Evolutionary Origins and Diversification of the Mycorrhizal Mutualists.</title>
        <authorList>
            <consortium name="DOE Joint Genome Institute"/>
            <consortium name="Mycorrhizal Genomics Consortium"/>
            <person name="Kohler A."/>
            <person name="Kuo A."/>
            <person name="Nagy L.G."/>
            <person name="Floudas D."/>
            <person name="Copeland A."/>
            <person name="Barry K.W."/>
            <person name="Cichocki N."/>
            <person name="Veneault-Fourrey C."/>
            <person name="LaButti K."/>
            <person name="Lindquist E.A."/>
            <person name="Lipzen A."/>
            <person name="Lundell T."/>
            <person name="Morin E."/>
            <person name="Murat C."/>
            <person name="Riley R."/>
            <person name="Ohm R."/>
            <person name="Sun H."/>
            <person name="Tunlid A."/>
            <person name="Henrissat B."/>
            <person name="Grigoriev I.V."/>
            <person name="Hibbett D.S."/>
            <person name="Martin F."/>
        </authorList>
    </citation>
    <scope>NUCLEOTIDE SEQUENCE [LARGE SCALE GENOMIC DNA]</scope>
    <source>
        <strain evidence="2">UH-Slu-Lm8-n1</strain>
    </source>
</reference>
<dbReference type="HOGENOM" id="CLU_2851250_0_0_1"/>
<reference evidence="1 2" key="1">
    <citation type="submission" date="2014-04" db="EMBL/GenBank/DDBJ databases">
        <authorList>
            <consortium name="DOE Joint Genome Institute"/>
            <person name="Kuo A."/>
            <person name="Ruytinx J."/>
            <person name="Rineau F."/>
            <person name="Colpaert J."/>
            <person name="Kohler A."/>
            <person name="Nagy L.G."/>
            <person name="Floudas D."/>
            <person name="Copeland A."/>
            <person name="Barry K.W."/>
            <person name="Cichocki N."/>
            <person name="Veneault-Fourrey C."/>
            <person name="LaButti K."/>
            <person name="Lindquist E.A."/>
            <person name="Lipzen A."/>
            <person name="Lundell T."/>
            <person name="Morin E."/>
            <person name="Murat C."/>
            <person name="Sun H."/>
            <person name="Tunlid A."/>
            <person name="Henrissat B."/>
            <person name="Grigoriev I.V."/>
            <person name="Hibbett D.S."/>
            <person name="Martin F."/>
            <person name="Nordberg H.P."/>
            <person name="Cantor M.N."/>
            <person name="Hua S.X."/>
        </authorList>
    </citation>
    <scope>NUCLEOTIDE SEQUENCE [LARGE SCALE GENOMIC DNA]</scope>
    <source>
        <strain evidence="1 2">UH-Slu-Lm8-n1</strain>
    </source>
</reference>
<keyword evidence="2" id="KW-1185">Reference proteome</keyword>
<proteinExistence type="predicted"/>
<protein>
    <submittedName>
        <fullName evidence="1">Uncharacterized protein</fullName>
    </submittedName>
</protein>
<dbReference type="Proteomes" id="UP000054485">
    <property type="component" value="Unassembled WGS sequence"/>
</dbReference>
<dbReference type="InParanoid" id="A0A0D0AC08"/>
<evidence type="ECO:0000313" key="2">
    <source>
        <dbReference type="Proteomes" id="UP000054485"/>
    </source>
</evidence>
<accession>A0A0D0AC08</accession>
<organism evidence="1 2">
    <name type="scientific">Suillus luteus UH-Slu-Lm8-n1</name>
    <dbReference type="NCBI Taxonomy" id="930992"/>
    <lineage>
        <taxon>Eukaryota</taxon>
        <taxon>Fungi</taxon>
        <taxon>Dikarya</taxon>
        <taxon>Basidiomycota</taxon>
        <taxon>Agaricomycotina</taxon>
        <taxon>Agaricomycetes</taxon>
        <taxon>Agaricomycetidae</taxon>
        <taxon>Boletales</taxon>
        <taxon>Suillineae</taxon>
        <taxon>Suillaceae</taxon>
        <taxon>Suillus</taxon>
    </lineage>
</organism>
<dbReference type="EMBL" id="KN835604">
    <property type="protein sequence ID" value="KIK35624.1"/>
    <property type="molecule type" value="Genomic_DNA"/>
</dbReference>